<keyword evidence="1" id="KW-0812">Transmembrane</keyword>
<evidence type="ECO:0000256" key="1">
    <source>
        <dbReference type="SAM" id="Phobius"/>
    </source>
</evidence>
<keyword evidence="1" id="KW-1133">Transmembrane helix</keyword>
<feature type="transmembrane region" description="Helical" evidence="1">
    <location>
        <begin position="53"/>
        <end position="71"/>
    </location>
</feature>
<dbReference type="EMBL" id="CAJNNW010032925">
    <property type="protein sequence ID" value="CAE8716220.1"/>
    <property type="molecule type" value="Genomic_DNA"/>
</dbReference>
<gene>
    <name evidence="2" type="ORF">PGLA2088_LOCUS38964</name>
</gene>
<sequence length="97" mass="10238">MAPEKSSKRRVRAPAVAVLCAGAAALGGLILFLLFDGCWCCSGCCCCCFHGVLLLLLRLLLLFSLGFAVVVEVVVGVVCFRGFLIYLMVVGVVVVVV</sequence>
<evidence type="ECO:0000313" key="2">
    <source>
        <dbReference type="EMBL" id="CAE8716220.1"/>
    </source>
</evidence>
<proteinExistence type="predicted"/>
<dbReference type="Proteomes" id="UP000626109">
    <property type="component" value="Unassembled WGS sequence"/>
</dbReference>
<reference evidence="2" key="1">
    <citation type="submission" date="2021-02" db="EMBL/GenBank/DDBJ databases">
        <authorList>
            <person name="Dougan E. K."/>
            <person name="Rhodes N."/>
            <person name="Thang M."/>
            <person name="Chan C."/>
        </authorList>
    </citation>
    <scope>NUCLEOTIDE SEQUENCE</scope>
</reference>
<name>A0A813KZW7_POLGL</name>
<organism evidence="2 3">
    <name type="scientific">Polarella glacialis</name>
    <name type="common">Dinoflagellate</name>
    <dbReference type="NCBI Taxonomy" id="89957"/>
    <lineage>
        <taxon>Eukaryota</taxon>
        <taxon>Sar</taxon>
        <taxon>Alveolata</taxon>
        <taxon>Dinophyceae</taxon>
        <taxon>Suessiales</taxon>
        <taxon>Suessiaceae</taxon>
        <taxon>Polarella</taxon>
    </lineage>
</organism>
<accession>A0A813KZW7</accession>
<keyword evidence="1" id="KW-0472">Membrane</keyword>
<dbReference type="AlphaFoldDB" id="A0A813KZW7"/>
<comment type="caution">
    <text evidence="2">The sequence shown here is derived from an EMBL/GenBank/DDBJ whole genome shotgun (WGS) entry which is preliminary data.</text>
</comment>
<evidence type="ECO:0000313" key="3">
    <source>
        <dbReference type="Proteomes" id="UP000626109"/>
    </source>
</evidence>
<protein>
    <submittedName>
        <fullName evidence="2">Uncharacterized protein</fullName>
    </submittedName>
</protein>
<feature type="transmembrane region" description="Helical" evidence="1">
    <location>
        <begin position="78"/>
        <end position="96"/>
    </location>
</feature>